<dbReference type="EMBL" id="JBIAPI010000002">
    <property type="protein sequence ID" value="MFF3224064.1"/>
    <property type="molecule type" value="Genomic_DNA"/>
</dbReference>
<dbReference type="Proteomes" id="UP001601948">
    <property type="component" value="Unassembled WGS sequence"/>
</dbReference>
<comment type="caution">
    <text evidence="1">The sequence shown here is derived from an EMBL/GenBank/DDBJ whole genome shotgun (WGS) entry which is preliminary data.</text>
</comment>
<accession>A0ABW6QSE5</accession>
<evidence type="ECO:0000313" key="2">
    <source>
        <dbReference type="Proteomes" id="UP001601948"/>
    </source>
</evidence>
<evidence type="ECO:0000313" key="1">
    <source>
        <dbReference type="EMBL" id="MFF3224064.1"/>
    </source>
</evidence>
<proteinExistence type="predicted"/>
<organism evidence="1 2">
    <name type="scientific">Nocardia suismassiliense</name>
    <dbReference type="NCBI Taxonomy" id="2077092"/>
    <lineage>
        <taxon>Bacteria</taxon>
        <taxon>Bacillati</taxon>
        <taxon>Actinomycetota</taxon>
        <taxon>Actinomycetes</taxon>
        <taxon>Mycobacteriales</taxon>
        <taxon>Nocardiaceae</taxon>
        <taxon>Nocardia</taxon>
    </lineage>
</organism>
<dbReference type="RefSeq" id="WP_387717376.1">
    <property type="nucleotide sequence ID" value="NZ_JBIAPI010000002.1"/>
</dbReference>
<keyword evidence="2" id="KW-1185">Reference proteome</keyword>
<sequence length="68" mass="7088">MPRAKRSAELQLPPDLFGRFRAEGAEMVTAAARSAAPLRRSAALSLAGGCVAPTADNSLAVYGDPIYL</sequence>
<reference evidence="1 2" key="1">
    <citation type="submission" date="2024-10" db="EMBL/GenBank/DDBJ databases">
        <title>The Natural Products Discovery Center: Release of the First 8490 Sequenced Strains for Exploring Actinobacteria Biosynthetic Diversity.</title>
        <authorList>
            <person name="Kalkreuter E."/>
            <person name="Kautsar S.A."/>
            <person name="Yang D."/>
            <person name="Bader C.D."/>
            <person name="Teijaro C.N."/>
            <person name="Fluegel L."/>
            <person name="Davis C.M."/>
            <person name="Simpson J.R."/>
            <person name="Lauterbach L."/>
            <person name="Steele A.D."/>
            <person name="Gui C."/>
            <person name="Meng S."/>
            <person name="Li G."/>
            <person name="Viehrig K."/>
            <person name="Ye F."/>
            <person name="Su P."/>
            <person name="Kiefer A.F."/>
            <person name="Nichols A."/>
            <person name="Cepeda A.J."/>
            <person name="Yan W."/>
            <person name="Fan B."/>
            <person name="Jiang Y."/>
            <person name="Adhikari A."/>
            <person name="Zheng C.-J."/>
            <person name="Schuster L."/>
            <person name="Cowan T.M."/>
            <person name="Smanski M.J."/>
            <person name="Chevrette M.G."/>
            <person name="De Carvalho L.P.S."/>
            <person name="Shen B."/>
        </authorList>
    </citation>
    <scope>NUCLEOTIDE SEQUENCE [LARGE SCALE GENOMIC DNA]</scope>
    <source>
        <strain evidence="1 2">NPDC003040</strain>
    </source>
</reference>
<gene>
    <name evidence="1" type="ORF">ACFYV7_14830</name>
</gene>
<name>A0ABW6QSE5_9NOCA</name>
<protein>
    <submittedName>
        <fullName evidence="1">Uncharacterized protein</fullName>
    </submittedName>
</protein>